<organism evidence="2 3">
    <name type="scientific">Marivirga aurantiaca</name>
    <dbReference type="NCBI Taxonomy" id="2802615"/>
    <lineage>
        <taxon>Bacteria</taxon>
        <taxon>Pseudomonadati</taxon>
        <taxon>Bacteroidota</taxon>
        <taxon>Cytophagia</taxon>
        <taxon>Cytophagales</taxon>
        <taxon>Marivirgaceae</taxon>
        <taxon>Marivirga</taxon>
    </lineage>
</organism>
<keyword evidence="3" id="KW-1185">Reference proteome</keyword>
<evidence type="ECO:0000313" key="2">
    <source>
        <dbReference type="EMBL" id="MBK6265254.1"/>
    </source>
</evidence>
<evidence type="ECO:0000313" key="3">
    <source>
        <dbReference type="Proteomes" id="UP000611723"/>
    </source>
</evidence>
<protein>
    <submittedName>
        <fullName evidence="2">Uncharacterized protein</fullName>
    </submittedName>
</protein>
<gene>
    <name evidence="2" type="ORF">JKA74_09400</name>
</gene>
<sequence>MYTHADKAQDNKSQSVSASSFQIQSGSESTFQFVDNRPEAIAQRKLQEMVNNSPKAIQFKAFQDMANNNPEVVQLKKLANDKLNVVGENHDESKERRDLEISFSKSKTGGEYWEEHDFKPEQGKFGDNPFLLLLGTSSNTLGNFEPAFIIFNNEIKNKGEQQAVSKFIEDGVILLEKSLVLMKDHSLKFYPILSGEEKISIGHAYLKTKTIMIPFAKELKNRLKHFADNSDTTEEEKQRGLQDISRISRFIIQQLKTISENLSFDEVAEKRSDHMNQIANTYKHLKGVWKVGQKHVDDINKKDDITPDYSLISQNEFNAEYKEWLEENQENGVGGT</sequence>
<feature type="compositionally biased region" description="Basic and acidic residues" evidence="1">
    <location>
        <begin position="1"/>
        <end position="10"/>
    </location>
</feature>
<dbReference type="RefSeq" id="WP_201430928.1">
    <property type="nucleotide sequence ID" value="NZ_JAEQBW010000003.1"/>
</dbReference>
<accession>A0A935C842</accession>
<feature type="compositionally biased region" description="Polar residues" evidence="1">
    <location>
        <begin position="11"/>
        <end position="29"/>
    </location>
</feature>
<comment type="caution">
    <text evidence="2">The sequence shown here is derived from an EMBL/GenBank/DDBJ whole genome shotgun (WGS) entry which is preliminary data.</text>
</comment>
<reference evidence="2" key="1">
    <citation type="submission" date="2021-01" db="EMBL/GenBank/DDBJ databases">
        <title>Marivirga aurantiaca sp. nov., isolated from intertidal surface sediments.</title>
        <authorList>
            <person name="Zhang M."/>
        </authorList>
    </citation>
    <scope>NUCLEOTIDE SEQUENCE</scope>
    <source>
        <strain evidence="2">S37H4</strain>
    </source>
</reference>
<dbReference type="AlphaFoldDB" id="A0A935C842"/>
<proteinExistence type="predicted"/>
<dbReference type="EMBL" id="JAEQBW010000003">
    <property type="protein sequence ID" value="MBK6265254.1"/>
    <property type="molecule type" value="Genomic_DNA"/>
</dbReference>
<feature type="region of interest" description="Disordered" evidence="1">
    <location>
        <begin position="1"/>
        <end position="29"/>
    </location>
</feature>
<name>A0A935C842_9BACT</name>
<evidence type="ECO:0000256" key="1">
    <source>
        <dbReference type="SAM" id="MobiDB-lite"/>
    </source>
</evidence>
<dbReference type="Proteomes" id="UP000611723">
    <property type="component" value="Unassembled WGS sequence"/>
</dbReference>